<accession>A0A9I9CCU9</accession>
<dbReference type="GO" id="GO:0042910">
    <property type="term" value="F:xenobiotic transmembrane transporter activity"/>
    <property type="evidence" value="ECO:0007669"/>
    <property type="project" value="InterPro"/>
</dbReference>
<dbReference type="GO" id="GO:0016020">
    <property type="term" value="C:membrane"/>
    <property type="evidence" value="ECO:0007669"/>
    <property type="project" value="InterPro"/>
</dbReference>
<protein>
    <submittedName>
        <fullName evidence="3">Uncharacterized protein</fullName>
    </submittedName>
</protein>
<keyword evidence="2" id="KW-0812">Transmembrane</keyword>
<dbReference type="Pfam" id="PF01554">
    <property type="entry name" value="MatE"/>
    <property type="match status" value="1"/>
</dbReference>
<sequence length="56" mass="5974">MLGFCIVVKNIQPVLSGVAVGAGWQAFVAYVNVGCYYLFGIPLGLLMGFALHWGVL</sequence>
<dbReference type="PANTHER" id="PTHR11206">
    <property type="entry name" value="MULTIDRUG RESISTANCE PROTEIN"/>
    <property type="match status" value="1"/>
</dbReference>
<comment type="similarity">
    <text evidence="1">Belongs to the multi antimicrobial extrusion (MATE) (TC 2.A.66.1) family.</text>
</comment>
<dbReference type="Gramene" id="MELO3C001235.2.1">
    <property type="protein sequence ID" value="MELO3C001235.2.1"/>
    <property type="gene ID" value="MELO3C001235.2"/>
</dbReference>
<feature type="transmembrane region" description="Helical" evidence="2">
    <location>
        <begin position="36"/>
        <end position="55"/>
    </location>
</feature>
<evidence type="ECO:0000313" key="3">
    <source>
        <dbReference type="EnsemblPlants" id="MELO3C001235.2.1"/>
    </source>
</evidence>
<dbReference type="GO" id="GO:0015297">
    <property type="term" value="F:antiporter activity"/>
    <property type="evidence" value="ECO:0007669"/>
    <property type="project" value="InterPro"/>
</dbReference>
<dbReference type="AlphaFoldDB" id="A0A9I9CCU9"/>
<keyword evidence="2" id="KW-0472">Membrane</keyword>
<name>A0A9I9CCU9_CUCME</name>
<organism evidence="3">
    <name type="scientific">Cucumis melo</name>
    <name type="common">Muskmelon</name>
    <dbReference type="NCBI Taxonomy" id="3656"/>
    <lineage>
        <taxon>Eukaryota</taxon>
        <taxon>Viridiplantae</taxon>
        <taxon>Streptophyta</taxon>
        <taxon>Embryophyta</taxon>
        <taxon>Tracheophyta</taxon>
        <taxon>Spermatophyta</taxon>
        <taxon>Magnoliopsida</taxon>
        <taxon>eudicotyledons</taxon>
        <taxon>Gunneridae</taxon>
        <taxon>Pentapetalae</taxon>
        <taxon>rosids</taxon>
        <taxon>fabids</taxon>
        <taxon>Cucurbitales</taxon>
        <taxon>Cucurbitaceae</taxon>
        <taxon>Benincaseae</taxon>
        <taxon>Cucumis</taxon>
    </lineage>
</organism>
<proteinExistence type="inferred from homology"/>
<dbReference type="InterPro" id="IPR002528">
    <property type="entry name" value="MATE_fam"/>
</dbReference>
<dbReference type="EnsemblPlants" id="MELO3C001235.2.1">
    <property type="protein sequence ID" value="MELO3C001235.2.1"/>
    <property type="gene ID" value="MELO3C001235.2"/>
</dbReference>
<evidence type="ECO:0000256" key="1">
    <source>
        <dbReference type="ARBA" id="ARBA00010199"/>
    </source>
</evidence>
<evidence type="ECO:0000256" key="2">
    <source>
        <dbReference type="SAM" id="Phobius"/>
    </source>
</evidence>
<reference evidence="3" key="1">
    <citation type="submission" date="2023-03" db="UniProtKB">
        <authorList>
            <consortium name="EnsemblPlants"/>
        </authorList>
    </citation>
    <scope>IDENTIFICATION</scope>
</reference>
<keyword evidence="2" id="KW-1133">Transmembrane helix</keyword>